<proteinExistence type="predicted"/>
<dbReference type="AlphaFoldDB" id="A0A022KU93"/>
<comment type="caution">
    <text evidence="1">The sequence shown here is derived from an EMBL/GenBank/DDBJ whole genome shotgun (WGS) entry which is preliminary data.</text>
</comment>
<keyword evidence="2" id="KW-1185">Reference proteome</keyword>
<evidence type="ECO:0000313" key="1">
    <source>
        <dbReference type="EMBL" id="EYT49668.1"/>
    </source>
</evidence>
<gene>
    <name evidence="1" type="ORF">D641_0106985</name>
</gene>
<organism evidence="1 2">
    <name type="scientific">Brachybacterium muris UCD-AY4</name>
    <dbReference type="NCBI Taxonomy" id="1249481"/>
    <lineage>
        <taxon>Bacteria</taxon>
        <taxon>Bacillati</taxon>
        <taxon>Actinomycetota</taxon>
        <taxon>Actinomycetes</taxon>
        <taxon>Micrococcales</taxon>
        <taxon>Dermabacteraceae</taxon>
        <taxon>Brachybacterium</taxon>
    </lineage>
</organism>
<dbReference type="HOGENOM" id="CLU_1700851_0_0_11"/>
<reference evidence="1 2" key="1">
    <citation type="journal article" date="2013" name="Genome Announc.">
        <title>Draft genome sequence of an Actinobacterium, Brachybacterium muris strain UCD-AY4.</title>
        <authorList>
            <person name="Lo J.R."/>
            <person name="Lang J.M."/>
            <person name="Darling A.E."/>
            <person name="Eisen J.A."/>
            <person name="Coil D.A."/>
        </authorList>
    </citation>
    <scope>NUCLEOTIDE SEQUENCE [LARGE SCALE GENOMIC DNA]</scope>
    <source>
        <strain evidence="1 2">UCD-AY4</strain>
    </source>
</reference>
<protein>
    <submittedName>
        <fullName evidence="1">Uncharacterized protein</fullName>
    </submittedName>
</protein>
<evidence type="ECO:0000313" key="2">
    <source>
        <dbReference type="Proteomes" id="UP000019754"/>
    </source>
</evidence>
<sequence>MLILGAGGLLIMAACTPSEPGTIPLDEARASYQEVVEPLQTAMHPEGGAEWNSDGGETLWDDGGTCRWAPADSVSDVGIPEDDAQWEMRESTVDEILGAHGFDPVGAAGRRAGAPAYGFDTSREDGARVQLYSAPGTTVIRVSGIPVDPGACNA</sequence>
<dbReference type="EMBL" id="AORC01000008">
    <property type="protein sequence ID" value="EYT49668.1"/>
    <property type="molecule type" value="Genomic_DNA"/>
</dbReference>
<name>A0A022KU93_9MICO</name>
<accession>A0A022KU93</accession>
<dbReference type="Proteomes" id="UP000019754">
    <property type="component" value="Unassembled WGS sequence"/>
</dbReference>